<organism evidence="3 4">
    <name type="scientific">Streptomyces acidiscabies</name>
    <dbReference type="NCBI Taxonomy" id="42234"/>
    <lineage>
        <taxon>Bacteria</taxon>
        <taxon>Bacillati</taxon>
        <taxon>Actinomycetota</taxon>
        <taxon>Actinomycetes</taxon>
        <taxon>Kitasatosporales</taxon>
        <taxon>Streptomycetaceae</taxon>
        <taxon>Streptomyces</taxon>
    </lineage>
</organism>
<sequence length="64" mass="6757">MKKKSGTVATHVVRAVAAFRIHLAALLVVSIIVLSLAGSRLLRSMQPSAGSPQDRMPQMPSTSS</sequence>
<evidence type="ECO:0000313" key="3">
    <source>
        <dbReference type="EMBL" id="KND37386.1"/>
    </source>
</evidence>
<reference evidence="4" key="1">
    <citation type="submission" date="2014-07" db="EMBL/GenBank/DDBJ databases">
        <title>Genome sequencing of plant-pathogenic Streptomyces species.</title>
        <authorList>
            <person name="Harrison J."/>
            <person name="Sapp M."/>
            <person name="Thwaites R."/>
            <person name="Studholme D.J."/>
        </authorList>
    </citation>
    <scope>NUCLEOTIDE SEQUENCE [LARGE SCALE GENOMIC DNA]</scope>
    <source>
        <strain evidence="4">NCPPB 4445</strain>
    </source>
</reference>
<evidence type="ECO:0000256" key="1">
    <source>
        <dbReference type="SAM" id="MobiDB-lite"/>
    </source>
</evidence>
<dbReference type="AlphaFoldDB" id="A0A0L0KHW6"/>
<name>A0A0L0KHW6_9ACTN</name>
<dbReference type="EMBL" id="JPPY01000066">
    <property type="protein sequence ID" value="KND37386.1"/>
    <property type="molecule type" value="Genomic_DNA"/>
</dbReference>
<keyword evidence="2" id="KW-1133">Transmembrane helix</keyword>
<dbReference type="PATRIC" id="fig|42234.21.peg.1982"/>
<feature type="transmembrane region" description="Helical" evidence="2">
    <location>
        <begin position="12"/>
        <end position="37"/>
    </location>
</feature>
<gene>
    <name evidence="3" type="ORF">IQ63_09615</name>
</gene>
<feature type="region of interest" description="Disordered" evidence="1">
    <location>
        <begin position="45"/>
        <end position="64"/>
    </location>
</feature>
<protein>
    <submittedName>
        <fullName evidence="3">Uncharacterized protein</fullName>
    </submittedName>
</protein>
<proteinExistence type="predicted"/>
<evidence type="ECO:0000256" key="2">
    <source>
        <dbReference type="SAM" id="Phobius"/>
    </source>
</evidence>
<accession>A0A0L0KHW6</accession>
<keyword evidence="2" id="KW-0812">Transmembrane</keyword>
<evidence type="ECO:0000313" key="4">
    <source>
        <dbReference type="Proteomes" id="UP000037151"/>
    </source>
</evidence>
<comment type="caution">
    <text evidence="3">The sequence shown here is derived from an EMBL/GenBank/DDBJ whole genome shotgun (WGS) entry which is preliminary data.</text>
</comment>
<dbReference type="Proteomes" id="UP000037151">
    <property type="component" value="Unassembled WGS sequence"/>
</dbReference>
<keyword evidence="2" id="KW-0472">Membrane</keyword>